<organism evidence="2 3">
    <name type="scientific">Rothia aerolata</name>
    <dbReference type="NCBI Taxonomy" id="1812262"/>
    <lineage>
        <taxon>Bacteria</taxon>
        <taxon>Bacillati</taxon>
        <taxon>Actinomycetota</taxon>
        <taxon>Actinomycetes</taxon>
        <taxon>Micrococcales</taxon>
        <taxon>Micrococcaceae</taxon>
        <taxon>Rothia</taxon>
    </lineage>
</organism>
<feature type="transmembrane region" description="Helical" evidence="1">
    <location>
        <begin position="70"/>
        <end position="87"/>
    </location>
</feature>
<keyword evidence="1" id="KW-1133">Transmembrane helix</keyword>
<keyword evidence="3" id="KW-1185">Reference proteome</keyword>
<proteinExistence type="predicted"/>
<feature type="transmembrane region" description="Helical" evidence="1">
    <location>
        <begin position="189"/>
        <end position="209"/>
    </location>
</feature>
<protein>
    <submittedName>
        <fullName evidence="2">Uncharacterized protein</fullName>
    </submittedName>
</protein>
<name>A0A917IQI5_9MICC</name>
<evidence type="ECO:0000256" key="1">
    <source>
        <dbReference type="SAM" id="Phobius"/>
    </source>
</evidence>
<dbReference type="EMBL" id="BMDC01000001">
    <property type="protein sequence ID" value="GGH60778.1"/>
    <property type="molecule type" value="Genomic_DNA"/>
</dbReference>
<dbReference type="Proteomes" id="UP000600171">
    <property type="component" value="Unassembled WGS sequence"/>
</dbReference>
<feature type="transmembrane region" description="Helical" evidence="1">
    <location>
        <begin position="46"/>
        <end position="64"/>
    </location>
</feature>
<feature type="transmembrane region" description="Helical" evidence="1">
    <location>
        <begin position="158"/>
        <end position="177"/>
    </location>
</feature>
<sequence>MSQKQTTVHTSRYRNFVPQLRERRDRFVYSGRVGAIGATPRSRYQLVGFSAVLTLLALIASALIHPVATAVIAVVVVALIAGGWPAATGVAELRRVERIYSHSTIILVSGLFAVGFALMDHGIYRLALLPAVAAVGIVASFIVELVRGEGSVGRLESVISCVSGVLAAISTAGWIAIADLQQTSRDTSSILLIGLGLALVIGAFGIRMISASPKDGPRRGAVTLGVTPVAFVGVVAYVIAISISPVIG</sequence>
<evidence type="ECO:0000313" key="2">
    <source>
        <dbReference type="EMBL" id="GGH60778.1"/>
    </source>
</evidence>
<dbReference type="RefSeq" id="WP_188359129.1">
    <property type="nucleotide sequence ID" value="NZ_BMDC01000001.1"/>
</dbReference>
<keyword evidence="1" id="KW-0812">Transmembrane</keyword>
<dbReference type="AlphaFoldDB" id="A0A917IQI5"/>
<feature type="transmembrane region" description="Helical" evidence="1">
    <location>
        <begin position="124"/>
        <end position="146"/>
    </location>
</feature>
<accession>A0A917IQI5</accession>
<feature type="transmembrane region" description="Helical" evidence="1">
    <location>
        <begin position="221"/>
        <end position="247"/>
    </location>
</feature>
<gene>
    <name evidence="2" type="ORF">GCM10007359_09300</name>
</gene>
<keyword evidence="1" id="KW-0472">Membrane</keyword>
<evidence type="ECO:0000313" key="3">
    <source>
        <dbReference type="Proteomes" id="UP000600171"/>
    </source>
</evidence>
<comment type="caution">
    <text evidence="2">The sequence shown here is derived from an EMBL/GenBank/DDBJ whole genome shotgun (WGS) entry which is preliminary data.</text>
</comment>
<feature type="transmembrane region" description="Helical" evidence="1">
    <location>
        <begin position="99"/>
        <end position="118"/>
    </location>
</feature>
<reference evidence="2 3" key="1">
    <citation type="journal article" date="2014" name="Int. J. Syst. Evol. Microbiol.">
        <title>Complete genome sequence of Corynebacterium casei LMG S-19264T (=DSM 44701T), isolated from a smear-ripened cheese.</title>
        <authorList>
            <consortium name="US DOE Joint Genome Institute (JGI-PGF)"/>
            <person name="Walter F."/>
            <person name="Albersmeier A."/>
            <person name="Kalinowski J."/>
            <person name="Ruckert C."/>
        </authorList>
    </citation>
    <scope>NUCLEOTIDE SEQUENCE [LARGE SCALE GENOMIC DNA]</scope>
    <source>
        <strain evidence="2 3">CCM 8669</strain>
    </source>
</reference>